<evidence type="ECO:0000313" key="3">
    <source>
        <dbReference type="EMBL" id="NED96017.1"/>
    </source>
</evidence>
<comment type="caution">
    <text evidence="3">The sequence shown here is derived from an EMBL/GenBank/DDBJ whole genome shotgun (WGS) entry which is preliminary data.</text>
</comment>
<gene>
    <name evidence="3" type="ORF">G1H11_11920</name>
</gene>
<dbReference type="NCBIfam" id="NF033681">
    <property type="entry name" value="ExeM_NucH_DNase"/>
    <property type="match status" value="1"/>
</dbReference>
<feature type="domain" description="Endonuclease/exonuclease/phosphatase" evidence="2">
    <location>
        <begin position="522"/>
        <end position="787"/>
    </location>
</feature>
<evidence type="ECO:0000256" key="1">
    <source>
        <dbReference type="SAM" id="MobiDB-lite"/>
    </source>
</evidence>
<dbReference type="Proteomes" id="UP000469185">
    <property type="component" value="Unassembled WGS sequence"/>
</dbReference>
<reference evidence="3 4" key="1">
    <citation type="submission" date="2020-02" db="EMBL/GenBank/DDBJ databases">
        <authorList>
            <person name="Li X.-J."/>
            <person name="Feng X.-M."/>
        </authorList>
    </citation>
    <scope>NUCLEOTIDE SEQUENCE [LARGE SCALE GENOMIC DNA]</scope>
    <source>
        <strain evidence="3 4">CGMCC 4.7225</strain>
    </source>
</reference>
<evidence type="ECO:0000259" key="2">
    <source>
        <dbReference type="Pfam" id="PF03372"/>
    </source>
</evidence>
<dbReference type="CDD" id="cd10283">
    <property type="entry name" value="MnuA_DNase1-like"/>
    <property type="match status" value="1"/>
</dbReference>
<dbReference type="AlphaFoldDB" id="A0A6N9YM58"/>
<name>A0A6N9YM58_9ACTN</name>
<dbReference type="RefSeq" id="WP_163818761.1">
    <property type="nucleotide sequence ID" value="NZ_JAAGOB010000005.1"/>
</dbReference>
<dbReference type="GO" id="GO:0004519">
    <property type="term" value="F:endonuclease activity"/>
    <property type="evidence" value="ECO:0007669"/>
    <property type="project" value="UniProtKB-KW"/>
</dbReference>
<evidence type="ECO:0000313" key="4">
    <source>
        <dbReference type="Proteomes" id="UP000469185"/>
    </source>
</evidence>
<dbReference type="PANTHER" id="PTHR42834">
    <property type="entry name" value="ENDONUCLEASE/EXONUCLEASE/PHOSPHATASE FAMILY PROTEIN (AFU_ORTHOLOGUE AFUA_3G09210)"/>
    <property type="match status" value="1"/>
</dbReference>
<dbReference type="Pfam" id="PF03372">
    <property type="entry name" value="Exo_endo_phos"/>
    <property type="match status" value="1"/>
</dbReference>
<feature type="region of interest" description="Disordered" evidence="1">
    <location>
        <begin position="179"/>
        <end position="202"/>
    </location>
</feature>
<dbReference type="EMBL" id="JAAGOB010000005">
    <property type="protein sequence ID" value="NED96017.1"/>
    <property type="molecule type" value="Genomic_DNA"/>
</dbReference>
<dbReference type="PANTHER" id="PTHR42834:SF1">
    <property type="entry name" value="ENDONUCLEASE_EXONUCLEASE_PHOSPHATASE FAMILY PROTEIN (AFU_ORTHOLOGUE AFUA_3G09210)"/>
    <property type="match status" value="1"/>
</dbReference>
<accession>A0A6N9YM58</accession>
<sequence>MTVAMAGMAGAGLVVAPSPPAAAEDELAYISEIHYAGGNDADFVELEGSEGSDVSGWTVGSITRGDSPQSAAHVVVLPEGAVISGSGAIAVDVPITNSTTGGYGSSIFAVDPDGVLAGFWTIGYRPDANGGSDGGSVAGTSALLPPSVRGQAASPTHVLGSASQSLQLIDGEWTAAAPTKGVGNGSGGPVEPGEPGEDTHGIAEVQGEGASSPLAGQAVTVSGVVTAIYPTGGFDGYYIQTPGSGGDADLSERTASDAVFVYSPATVDSVEIDDYIQVTGEVTEHFGLTQIVVGAEGLAVYTEPAETVKPVPFELPRSEERREVFEGMLVAPAQGYTVSDTYALGGWGTNAFGSIGLGFGGPLMQETDVARPGTPEYDDVADDNRARSVTLDDGQSVRTSPSHEVPYLTASTPVRTGAGLTFVDDVIFDYRFQWNFQPRRPVTGEASDVVLFDGGNTREANQTPEDVGGDVTIASFNVLNYFTTLGADLEGCTAYTDRDGNPLTVRGGCLARGAWDEVNLQRQEAKIVAAIGTLDADVVALQEIENSAVFGKDPDTALADLVDALNEAEPDTWAYVETPDRMPQLADQDVIRNAFIYRPSAVQPVDEAVVLVDHPAYGNAREPLAQEFTVTETGYSFIGIVNHFKSKGGDCAPEPPEGCFNEDRVAQAEALVQFADTLSADTGTEDVFLIGDFNAYSQEDPIQVFLEAGYTDLVPAFDAGYTYVFDGKVGSLDHILAGPSVTDADLVRDVDVWSINSVESVLVEYSRFNYFASELFEPGTVWRASDHDPIIVGVGPVAQCPDPDMRETVVIRGRDSGVENRSVGGGCTVNDAIDDERDWPSKGALVRHVGDVTDKLVEEGVIDARERSRIIQAAARSER</sequence>
<proteinExistence type="predicted"/>
<organism evidence="3 4">
    <name type="scientific">Phytoactinopolyspora alkaliphila</name>
    <dbReference type="NCBI Taxonomy" id="1783498"/>
    <lineage>
        <taxon>Bacteria</taxon>
        <taxon>Bacillati</taxon>
        <taxon>Actinomycetota</taxon>
        <taxon>Actinomycetes</taxon>
        <taxon>Jiangellales</taxon>
        <taxon>Jiangellaceae</taxon>
        <taxon>Phytoactinopolyspora</taxon>
    </lineage>
</organism>
<keyword evidence="3" id="KW-0378">Hydrolase</keyword>
<dbReference type="InterPro" id="IPR005135">
    <property type="entry name" value="Endo/exonuclease/phosphatase"/>
</dbReference>
<protein>
    <submittedName>
        <fullName evidence="3">ExeM/NucH family extracellular endonuclease</fullName>
    </submittedName>
</protein>
<dbReference type="InterPro" id="IPR036691">
    <property type="entry name" value="Endo/exonu/phosph_ase_sf"/>
</dbReference>
<dbReference type="CDD" id="cd04486">
    <property type="entry name" value="YhcR_OBF_like"/>
    <property type="match status" value="1"/>
</dbReference>
<dbReference type="Gene3D" id="3.60.10.10">
    <property type="entry name" value="Endonuclease/exonuclease/phosphatase"/>
    <property type="match status" value="1"/>
</dbReference>
<keyword evidence="3" id="KW-0540">Nuclease</keyword>
<keyword evidence="3" id="KW-0255">Endonuclease</keyword>
<dbReference type="SUPFAM" id="SSF56219">
    <property type="entry name" value="DNase I-like"/>
    <property type="match status" value="1"/>
</dbReference>
<dbReference type="InterPro" id="IPR047971">
    <property type="entry name" value="ExeM-like"/>
</dbReference>
<keyword evidence="4" id="KW-1185">Reference proteome</keyword>